<accession>A0ABW5DAX2</accession>
<evidence type="ECO:0000256" key="9">
    <source>
        <dbReference type="ARBA" id="ARBA00022909"/>
    </source>
</evidence>
<name>A0ABW5DAX2_9BACT</name>
<evidence type="ECO:0000256" key="11">
    <source>
        <dbReference type="ARBA" id="ARBA00029766"/>
    </source>
</evidence>
<organism evidence="14 15">
    <name type="scientific">Luteolibacter algae</name>
    <dbReference type="NCBI Taxonomy" id="454151"/>
    <lineage>
        <taxon>Bacteria</taxon>
        <taxon>Pseudomonadati</taxon>
        <taxon>Verrucomicrobiota</taxon>
        <taxon>Verrucomicrobiia</taxon>
        <taxon>Verrucomicrobiales</taxon>
        <taxon>Verrucomicrobiaceae</taxon>
        <taxon>Luteolibacter</taxon>
    </lineage>
</organism>
<keyword evidence="9" id="KW-0289">Folate biosynthesis</keyword>
<dbReference type="InterPro" id="IPR035907">
    <property type="entry name" value="Hppk_sf"/>
</dbReference>
<dbReference type="CDD" id="cd00483">
    <property type="entry name" value="HPPK"/>
    <property type="match status" value="1"/>
</dbReference>
<keyword evidence="6" id="KW-0547">Nucleotide-binding</keyword>
<comment type="caution">
    <text evidence="14">The sequence shown here is derived from an EMBL/GenBank/DDBJ whole genome shotgun (WGS) entry which is preliminary data.</text>
</comment>
<dbReference type="PANTHER" id="PTHR43071">
    <property type="entry name" value="2-AMINO-4-HYDROXY-6-HYDROXYMETHYLDIHYDROPTERIDINE PYROPHOSPHOKINASE"/>
    <property type="match status" value="1"/>
</dbReference>
<dbReference type="RefSeq" id="WP_386820341.1">
    <property type="nucleotide sequence ID" value="NZ_JBHUIT010000017.1"/>
</dbReference>
<evidence type="ECO:0000256" key="6">
    <source>
        <dbReference type="ARBA" id="ARBA00022741"/>
    </source>
</evidence>
<comment type="pathway">
    <text evidence="1">Cofactor biosynthesis; tetrahydrofolate biosynthesis; 2-amino-4-hydroxy-6-hydroxymethyl-7,8-dihydropteridine diphosphate from 7,8-dihydroneopterin triphosphate: step 4/4.</text>
</comment>
<evidence type="ECO:0000259" key="13">
    <source>
        <dbReference type="PROSITE" id="PS00794"/>
    </source>
</evidence>
<dbReference type="GO" id="GO:0003848">
    <property type="term" value="F:2-amino-4-hydroxy-6-hydroxymethyldihydropteridine diphosphokinase activity"/>
    <property type="evidence" value="ECO:0007669"/>
    <property type="project" value="UniProtKB-EC"/>
</dbReference>
<keyword evidence="5 14" id="KW-0808">Transferase</keyword>
<comment type="function">
    <text evidence="10">Catalyzes the transfer of pyrophosphate from adenosine triphosphate (ATP) to 6-hydroxymethyl-7,8-dihydropterin, an enzymatic step in folate biosynthesis pathway.</text>
</comment>
<keyword evidence="15" id="KW-1185">Reference proteome</keyword>
<protein>
    <recommendedName>
        <fullName evidence="4">2-amino-4-hydroxy-6-hydroxymethyldihydropteridine pyrophosphokinase</fullName>
        <ecNumber evidence="3">2.7.6.3</ecNumber>
    </recommendedName>
    <alternativeName>
        <fullName evidence="11">6-hydroxymethyl-7,8-dihydropterin pyrophosphokinase</fullName>
    </alternativeName>
    <alternativeName>
        <fullName evidence="12">7,8-dihydro-6-hydroxymethylpterin-pyrophosphokinase</fullName>
    </alternativeName>
</protein>
<comment type="similarity">
    <text evidence="2">Belongs to the HPPK family.</text>
</comment>
<keyword evidence="8" id="KW-0067">ATP-binding</keyword>
<evidence type="ECO:0000313" key="14">
    <source>
        <dbReference type="EMBL" id="MFD2257054.1"/>
    </source>
</evidence>
<dbReference type="EMBL" id="JBHUIT010000017">
    <property type="protein sequence ID" value="MFD2257054.1"/>
    <property type="molecule type" value="Genomic_DNA"/>
</dbReference>
<evidence type="ECO:0000256" key="3">
    <source>
        <dbReference type="ARBA" id="ARBA00013253"/>
    </source>
</evidence>
<evidence type="ECO:0000256" key="12">
    <source>
        <dbReference type="ARBA" id="ARBA00033413"/>
    </source>
</evidence>
<feature type="domain" description="7,8-dihydro-6-hydroxymethylpterin-pyrophosphokinase" evidence="13">
    <location>
        <begin position="92"/>
        <end position="103"/>
    </location>
</feature>
<evidence type="ECO:0000256" key="4">
    <source>
        <dbReference type="ARBA" id="ARBA00016218"/>
    </source>
</evidence>
<evidence type="ECO:0000256" key="7">
    <source>
        <dbReference type="ARBA" id="ARBA00022777"/>
    </source>
</evidence>
<evidence type="ECO:0000256" key="1">
    <source>
        <dbReference type="ARBA" id="ARBA00005051"/>
    </source>
</evidence>
<keyword evidence="7" id="KW-0418">Kinase</keyword>
<gene>
    <name evidence="14" type="primary">folK</name>
    <name evidence="14" type="ORF">ACFSSA_10220</name>
</gene>
<evidence type="ECO:0000256" key="2">
    <source>
        <dbReference type="ARBA" id="ARBA00005810"/>
    </source>
</evidence>
<evidence type="ECO:0000256" key="10">
    <source>
        <dbReference type="ARBA" id="ARBA00029409"/>
    </source>
</evidence>
<dbReference type="EC" id="2.7.6.3" evidence="3"/>
<sequence>MPRVALALGSNLGNRHANIAAAIEELRKVSSAGEPFLEASLHDTPPQNCPPNSPRFLNTVIELHYPGNDPLELLDITQTIEIKLGRQPNPVRNAPRVIDIDLLTFGSIKLNHPRLILPHPRIKERPFVTIPLSEISARAAAQIS</sequence>
<proteinExistence type="inferred from homology"/>
<reference evidence="15" key="1">
    <citation type="journal article" date="2019" name="Int. J. Syst. Evol. Microbiol.">
        <title>The Global Catalogue of Microorganisms (GCM) 10K type strain sequencing project: providing services to taxonomists for standard genome sequencing and annotation.</title>
        <authorList>
            <consortium name="The Broad Institute Genomics Platform"/>
            <consortium name="The Broad Institute Genome Sequencing Center for Infectious Disease"/>
            <person name="Wu L."/>
            <person name="Ma J."/>
        </authorList>
    </citation>
    <scope>NUCLEOTIDE SEQUENCE [LARGE SCALE GENOMIC DNA]</scope>
    <source>
        <strain evidence="15">CGMCC 4.7106</strain>
    </source>
</reference>
<dbReference type="SUPFAM" id="SSF55083">
    <property type="entry name" value="6-hydroxymethyl-7,8-dihydropterin pyrophosphokinase, HPPK"/>
    <property type="match status" value="1"/>
</dbReference>
<dbReference type="Proteomes" id="UP001597375">
    <property type="component" value="Unassembled WGS sequence"/>
</dbReference>
<dbReference type="Gene3D" id="3.30.70.560">
    <property type="entry name" value="7,8-Dihydro-6-hydroxymethylpterin-pyrophosphokinase HPPK"/>
    <property type="match status" value="1"/>
</dbReference>
<dbReference type="PANTHER" id="PTHR43071:SF1">
    <property type="entry name" value="2-AMINO-4-HYDROXY-6-HYDROXYMETHYLDIHYDROPTERIDINE PYROPHOSPHOKINASE"/>
    <property type="match status" value="1"/>
</dbReference>
<evidence type="ECO:0000313" key="15">
    <source>
        <dbReference type="Proteomes" id="UP001597375"/>
    </source>
</evidence>
<evidence type="ECO:0000256" key="5">
    <source>
        <dbReference type="ARBA" id="ARBA00022679"/>
    </source>
</evidence>
<dbReference type="Pfam" id="PF01288">
    <property type="entry name" value="HPPK"/>
    <property type="match status" value="1"/>
</dbReference>
<dbReference type="PROSITE" id="PS00794">
    <property type="entry name" value="HPPK"/>
    <property type="match status" value="1"/>
</dbReference>
<dbReference type="InterPro" id="IPR000550">
    <property type="entry name" value="Hppk"/>
</dbReference>
<evidence type="ECO:0000256" key="8">
    <source>
        <dbReference type="ARBA" id="ARBA00022840"/>
    </source>
</evidence>
<dbReference type="NCBIfam" id="TIGR01498">
    <property type="entry name" value="folK"/>
    <property type="match status" value="1"/>
</dbReference>